<dbReference type="OrthoDB" id="1913083at2"/>
<evidence type="ECO:0000259" key="1">
    <source>
        <dbReference type="Pfam" id="PF12728"/>
    </source>
</evidence>
<sequence length="83" mass="9597">MNLDDLKDVIKQTIEKSLLKQNKVTLTIEECAKFTGIGRDKLRELAHSKNSDFPCFKVGTKFLVNKEMLMVWLEKITKEGRVL</sequence>
<dbReference type="GO" id="GO:0003677">
    <property type="term" value="F:DNA binding"/>
    <property type="evidence" value="ECO:0007669"/>
    <property type="project" value="InterPro"/>
</dbReference>
<feature type="domain" description="Helix-turn-helix" evidence="1">
    <location>
        <begin position="26"/>
        <end position="75"/>
    </location>
</feature>
<evidence type="ECO:0000313" key="3">
    <source>
        <dbReference type="Proteomes" id="UP000324646"/>
    </source>
</evidence>
<dbReference type="NCBIfam" id="TIGR01764">
    <property type="entry name" value="excise"/>
    <property type="match status" value="1"/>
</dbReference>
<name>A0A5C0SFH9_CRATE</name>
<dbReference type="AlphaFoldDB" id="A0A5C0SFH9"/>
<dbReference type="Gene3D" id="3.90.105.50">
    <property type="match status" value="1"/>
</dbReference>
<dbReference type="EMBL" id="CP042243">
    <property type="protein sequence ID" value="QEK11659.1"/>
    <property type="molecule type" value="Genomic_DNA"/>
</dbReference>
<dbReference type="InterPro" id="IPR041657">
    <property type="entry name" value="HTH_17"/>
</dbReference>
<gene>
    <name evidence="2" type="ORF">FQB35_04390</name>
</gene>
<dbReference type="InterPro" id="IPR010093">
    <property type="entry name" value="SinI_DNA-bd"/>
</dbReference>
<protein>
    <submittedName>
        <fullName evidence="2">Helix-turn-helix domain-containing protein</fullName>
    </submittedName>
</protein>
<evidence type="ECO:0000313" key="2">
    <source>
        <dbReference type="EMBL" id="QEK11659.1"/>
    </source>
</evidence>
<organism evidence="2 3">
    <name type="scientific">Crassaminicella thermophila</name>
    <dbReference type="NCBI Taxonomy" id="2599308"/>
    <lineage>
        <taxon>Bacteria</taxon>
        <taxon>Bacillati</taxon>
        <taxon>Bacillota</taxon>
        <taxon>Clostridia</taxon>
        <taxon>Eubacteriales</taxon>
        <taxon>Clostridiaceae</taxon>
        <taxon>Crassaminicella</taxon>
    </lineage>
</organism>
<keyword evidence="3" id="KW-1185">Reference proteome</keyword>
<reference evidence="2 3" key="1">
    <citation type="submission" date="2019-07" db="EMBL/GenBank/DDBJ databases">
        <title>Complete genome of Crassaminicella thermophila SY095.</title>
        <authorList>
            <person name="Li X."/>
        </authorList>
    </citation>
    <scope>NUCLEOTIDE SEQUENCE [LARGE SCALE GENOMIC DNA]</scope>
    <source>
        <strain evidence="2 3">SY095</strain>
    </source>
</reference>
<dbReference type="InterPro" id="IPR038148">
    <property type="entry name" value="Tn1545/Tn916_Xis"/>
</dbReference>
<dbReference type="Pfam" id="PF12728">
    <property type="entry name" value="HTH_17"/>
    <property type="match status" value="1"/>
</dbReference>
<dbReference type="Proteomes" id="UP000324646">
    <property type="component" value="Chromosome"/>
</dbReference>
<dbReference type="KEGG" id="crs:FQB35_04390"/>
<proteinExistence type="predicted"/>
<dbReference type="RefSeq" id="WP_148808814.1">
    <property type="nucleotide sequence ID" value="NZ_CP042243.1"/>
</dbReference>
<accession>A0A5C0SFH9</accession>